<organism evidence="2 3">
    <name type="scientific">Lagenidium giganteum</name>
    <dbReference type="NCBI Taxonomy" id="4803"/>
    <lineage>
        <taxon>Eukaryota</taxon>
        <taxon>Sar</taxon>
        <taxon>Stramenopiles</taxon>
        <taxon>Oomycota</taxon>
        <taxon>Peronosporomycetes</taxon>
        <taxon>Pythiales</taxon>
        <taxon>Pythiaceae</taxon>
    </lineage>
</organism>
<accession>A0AAV2YUX7</accession>
<comment type="caution">
    <text evidence="2">The sequence shown here is derived from an EMBL/GenBank/DDBJ whole genome shotgun (WGS) entry which is preliminary data.</text>
</comment>
<evidence type="ECO:0000313" key="3">
    <source>
        <dbReference type="Proteomes" id="UP001146120"/>
    </source>
</evidence>
<feature type="signal peptide" evidence="1">
    <location>
        <begin position="1"/>
        <end position="33"/>
    </location>
</feature>
<reference evidence="2" key="2">
    <citation type="journal article" date="2023" name="Microbiol Resour">
        <title>Decontamination and Annotation of the Draft Genome Sequence of the Oomycete Lagenidium giganteum ARSEF 373.</title>
        <authorList>
            <person name="Morgan W.R."/>
            <person name="Tartar A."/>
        </authorList>
    </citation>
    <scope>NUCLEOTIDE SEQUENCE</scope>
    <source>
        <strain evidence="2">ARSEF 373</strain>
    </source>
</reference>
<proteinExistence type="predicted"/>
<feature type="chain" id="PRO_5043853345" evidence="1">
    <location>
        <begin position="34"/>
        <end position="206"/>
    </location>
</feature>
<keyword evidence="1" id="KW-0732">Signal</keyword>
<reference evidence="2" key="1">
    <citation type="submission" date="2022-11" db="EMBL/GenBank/DDBJ databases">
        <authorList>
            <person name="Morgan W.R."/>
            <person name="Tartar A."/>
        </authorList>
    </citation>
    <scope>NUCLEOTIDE SEQUENCE</scope>
    <source>
        <strain evidence="2">ARSEF 373</strain>
    </source>
</reference>
<gene>
    <name evidence="2" type="ORF">N0F65_010756</name>
</gene>
<evidence type="ECO:0000313" key="2">
    <source>
        <dbReference type="EMBL" id="DAZ96389.1"/>
    </source>
</evidence>
<dbReference type="AlphaFoldDB" id="A0AAV2YUX7"/>
<evidence type="ECO:0000256" key="1">
    <source>
        <dbReference type="SAM" id="SignalP"/>
    </source>
</evidence>
<sequence length="206" mass="21082">MVYPRLSSARSFAKFVAVCAAIHLCVVGSVADAKTPDNDCKLTVSPGDANVGIRIVGDNACASGGLGCINNNCRFCKAKDTDQSKHLMACPAVIVVPNPAPAPTPAPTCSVSGGDRAVGIQAVADKTCSSGGLGCYSSTCRFCMYKSTDKSSHLVSCSSRTTPATTTTTTTTATTVAVGPWSLCQCQLQPTTPATTTTTTTTMVAR</sequence>
<dbReference type="Proteomes" id="UP001146120">
    <property type="component" value="Unassembled WGS sequence"/>
</dbReference>
<protein>
    <submittedName>
        <fullName evidence="2">Uncharacterized protein</fullName>
    </submittedName>
</protein>
<name>A0AAV2YUX7_9STRA</name>
<keyword evidence="3" id="KW-1185">Reference proteome</keyword>
<dbReference type="EMBL" id="DAKRPA010000169">
    <property type="protein sequence ID" value="DAZ96389.1"/>
    <property type="molecule type" value="Genomic_DNA"/>
</dbReference>